<evidence type="ECO:0000256" key="3">
    <source>
        <dbReference type="ARBA" id="ARBA00008161"/>
    </source>
</evidence>
<dbReference type="InterPro" id="IPR031701">
    <property type="entry name" value="SIX1_SD"/>
</dbReference>
<dbReference type="FunFam" id="1.10.10.60:FF:000085">
    <property type="entry name" value="SIX homeobox 5"/>
    <property type="match status" value="1"/>
</dbReference>
<organism evidence="14 15">
    <name type="scientific">Zalophus californianus</name>
    <name type="common">California sealion</name>
    <dbReference type="NCBI Taxonomy" id="9704"/>
    <lineage>
        <taxon>Eukaryota</taxon>
        <taxon>Metazoa</taxon>
        <taxon>Chordata</taxon>
        <taxon>Craniata</taxon>
        <taxon>Vertebrata</taxon>
        <taxon>Euteleostomi</taxon>
        <taxon>Mammalia</taxon>
        <taxon>Eutheria</taxon>
        <taxon>Laurasiatheria</taxon>
        <taxon>Carnivora</taxon>
        <taxon>Caniformia</taxon>
        <taxon>Pinnipedia</taxon>
        <taxon>Otariidae</taxon>
        <taxon>Zalophus</taxon>
    </lineage>
</organism>
<keyword evidence="6 10" id="KW-0238">DNA-binding</keyword>
<evidence type="ECO:0000256" key="2">
    <source>
        <dbReference type="ARBA" id="ARBA00004496"/>
    </source>
</evidence>
<evidence type="ECO:0000256" key="5">
    <source>
        <dbReference type="ARBA" id="ARBA00023015"/>
    </source>
</evidence>
<dbReference type="SMART" id="SM00389">
    <property type="entry name" value="HOX"/>
    <property type="match status" value="1"/>
</dbReference>
<dbReference type="AlphaFoldDB" id="A0A6J2F1Q4"/>
<dbReference type="Pfam" id="PF16878">
    <property type="entry name" value="SIX1_SD"/>
    <property type="match status" value="1"/>
</dbReference>
<dbReference type="CTD" id="147912"/>
<evidence type="ECO:0000256" key="6">
    <source>
        <dbReference type="ARBA" id="ARBA00023125"/>
    </source>
</evidence>
<dbReference type="GO" id="GO:0005737">
    <property type="term" value="C:cytoplasm"/>
    <property type="evidence" value="ECO:0007669"/>
    <property type="project" value="UniProtKB-SubCell"/>
</dbReference>
<keyword evidence="5" id="KW-0805">Transcription regulation</keyword>
<evidence type="ECO:0000256" key="7">
    <source>
        <dbReference type="ARBA" id="ARBA00023155"/>
    </source>
</evidence>
<dbReference type="RefSeq" id="XP_027475084.1">
    <property type="nucleotide sequence ID" value="XM_027619283.2"/>
</dbReference>
<evidence type="ECO:0000256" key="9">
    <source>
        <dbReference type="ARBA" id="ARBA00023242"/>
    </source>
</evidence>
<evidence type="ECO:0000256" key="11">
    <source>
        <dbReference type="RuleBase" id="RU000682"/>
    </source>
</evidence>
<dbReference type="Pfam" id="PF00046">
    <property type="entry name" value="Homeodomain"/>
    <property type="match status" value="1"/>
</dbReference>
<dbReference type="GO" id="GO:0000981">
    <property type="term" value="F:DNA-binding transcription factor activity, RNA polymerase II-specific"/>
    <property type="evidence" value="ECO:0007669"/>
    <property type="project" value="InterPro"/>
</dbReference>
<evidence type="ECO:0000313" key="14">
    <source>
        <dbReference type="Proteomes" id="UP000515165"/>
    </source>
</evidence>
<dbReference type="GO" id="GO:0005634">
    <property type="term" value="C:nucleus"/>
    <property type="evidence" value="ECO:0007669"/>
    <property type="project" value="UniProtKB-SubCell"/>
</dbReference>
<dbReference type="InterPro" id="IPR009057">
    <property type="entry name" value="Homeodomain-like_sf"/>
</dbReference>
<evidence type="ECO:0000256" key="1">
    <source>
        <dbReference type="ARBA" id="ARBA00004123"/>
    </source>
</evidence>
<dbReference type="CDD" id="cd00086">
    <property type="entry name" value="homeodomain"/>
    <property type="match status" value="1"/>
</dbReference>
<keyword evidence="14" id="KW-1185">Reference proteome</keyword>
<dbReference type="GO" id="GO:0000978">
    <property type="term" value="F:RNA polymerase II cis-regulatory region sequence-specific DNA binding"/>
    <property type="evidence" value="ECO:0007669"/>
    <property type="project" value="TreeGrafter"/>
</dbReference>
<protein>
    <submittedName>
        <fullName evidence="15">Homeobox protein SIX5</fullName>
    </submittedName>
</protein>
<evidence type="ECO:0000256" key="4">
    <source>
        <dbReference type="ARBA" id="ARBA00022473"/>
    </source>
</evidence>
<feature type="region of interest" description="Disordered" evidence="12">
    <location>
        <begin position="363"/>
        <end position="387"/>
    </location>
</feature>
<keyword evidence="8" id="KW-0804">Transcription</keyword>
<feature type="compositionally biased region" description="Basic and acidic residues" evidence="12">
    <location>
        <begin position="399"/>
        <end position="410"/>
    </location>
</feature>
<evidence type="ECO:0000256" key="8">
    <source>
        <dbReference type="ARBA" id="ARBA00023163"/>
    </source>
</evidence>
<name>A0A6J2F1Q4_ZALCA</name>
<feature type="compositionally biased region" description="Low complexity" evidence="12">
    <location>
        <begin position="1"/>
        <end position="27"/>
    </location>
</feature>
<feature type="DNA-binding region" description="Homeobox" evidence="10">
    <location>
        <begin position="213"/>
        <end position="263"/>
    </location>
</feature>
<dbReference type="GeneID" id="113936231"/>
<dbReference type="PROSITE" id="PS50071">
    <property type="entry name" value="HOMEOBOX_2"/>
    <property type="match status" value="1"/>
</dbReference>
<sequence>MATLPAEPSAGPAAGGEAVAAAAAAAATEEEEEEARQLLQTLQAAEGEAAAAAGAGAGEAASGAEGPGSPGVPGSPPEAAAEPPTGLRFSPEQVACVCEALLQAGHAGRLSRFLGALPPAERLRGSDPVLRARALVAFQRGEYAELYRLLESRPFPAAHHAFLQDLYLRARYHEAERARGRALGAVDKYRLRKKFPLPKTIWDGEETVYCFKERSRAALKACYRGNRYPTPDEKRRLATLTGLSLTQVSNWFKNRRQRDRTGGGGGAPCKSESDGNPATEDECSRSPEDLDRAVAPVAAEAPAQGSIFLAGAAPAAPCAASSSILVNGSFLAAGSSPAVLLNGSPVIINSLALGEASGLGPLLLTGGSGPPAPQPGPQGPSEGKTSLVLDPQTGEVRLEEAQPEAAKTKEAQVAASGPAGEEAAGPLPQVVPGPPPAAPFPLPPGPVPSVAAPQVVPLSPPPGYPAGLGPASPLLNLPQVVPTSQVVTLPQAVGPLQLLAAGPGSPVKVAAAGPANVHLINSGVGVTALQLPSATAPGNFLLANPVSGSPIVTGVAVQQGKIILTATFPTSMLVSQVLPPAPGLALPLKPDPAISVPEGALPVAPSPALPDVHALGPLSAPPPPPVPVPAAAAASLPFSPDSSGLLPGFPAPPPEGLLLSPAAMPVWPAGLELSAGPEGLLEAEKGLGTQAPHTVLRLSDPDPEGLLLGSTAGGEVDEGLEAEPKVLTQLQSVPVEDPLEL</sequence>
<keyword evidence="9 10" id="KW-0539">Nucleus</keyword>
<feature type="region of interest" description="Disordered" evidence="12">
    <location>
        <begin position="1"/>
        <end position="86"/>
    </location>
</feature>
<dbReference type="SUPFAM" id="SSF46689">
    <property type="entry name" value="Homeodomain-like"/>
    <property type="match status" value="1"/>
</dbReference>
<feature type="region of interest" description="Disordered" evidence="12">
    <location>
        <begin position="698"/>
        <end position="717"/>
    </location>
</feature>
<comment type="similarity">
    <text evidence="3">Belongs to the SIX/Sine oculis homeobox family.</text>
</comment>
<keyword evidence="4" id="KW-0217">Developmental protein</keyword>
<dbReference type="InterPro" id="IPR017970">
    <property type="entry name" value="Homeobox_CS"/>
</dbReference>
<dbReference type="Gene3D" id="1.10.10.60">
    <property type="entry name" value="Homeodomain-like"/>
    <property type="match status" value="1"/>
</dbReference>
<evidence type="ECO:0000259" key="13">
    <source>
        <dbReference type="PROSITE" id="PS50071"/>
    </source>
</evidence>
<dbReference type="GO" id="GO:0005667">
    <property type="term" value="C:transcription regulator complex"/>
    <property type="evidence" value="ECO:0007669"/>
    <property type="project" value="TreeGrafter"/>
</dbReference>
<feature type="compositionally biased region" description="Low complexity" evidence="12">
    <location>
        <begin position="37"/>
        <end position="64"/>
    </location>
</feature>
<evidence type="ECO:0000256" key="12">
    <source>
        <dbReference type="SAM" id="MobiDB-lite"/>
    </source>
</evidence>
<dbReference type="Proteomes" id="UP000515165">
    <property type="component" value="Chromosome 17"/>
</dbReference>
<evidence type="ECO:0000256" key="10">
    <source>
        <dbReference type="PROSITE-ProRule" id="PRU00108"/>
    </source>
</evidence>
<reference evidence="15" key="1">
    <citation type="submission" date="2025-08" db="UniProtKB">
        <authorList>
            <consortium name="RefSeq"/>
        </authorList>
    </citation>
    <scope>IDENTIFICATION</scope>
    <source>
        <tissue evidence="15">Blood</tissue>
    </source>
</reference>
<feature type="compositionally biased region" description="Pro residues" evidence="12">
    <location>
        <begin position="429"/>
        <end position="442"/>
    </location>
</feature>
<comment type="subcellular location">
    <subcellularLocation>
        <location evidence="2">Cytoplasm</location>
    </subcellularLocation>
    <subcellularLocation>
        <location evidence="1 10 11">Nucleus</location>
    </subcellularLocation>
</comment>
<dbReference type="PANTHER" id="PTHR10390">
    <property type="entry name" value="HOMEOBOX PROTEIN SIX"/>
    <property type="match status" value="1"/>
</dbReference>
<evidence type="ECO:0000313" key="15">
    <source>
        <dbReference type="RefSeq" id="XP_027475084.1"/>
    </source>
</evidence>
<feature type="compositionally biased region" description="Low complexity" evidence="12">
    <location>
        <begin position="414"/>
        <end position="428"/>
    </location>
</feature>
<dbReference type="KEGG" id="zca:113936231"/>
<feature type="region of interest" description="Disordered" evidence="12">
    <location>
        <begin position="399"/>
        <end position="442"/>
    </location>
</feature>
<feature type="region of interest" description="Disordered" evidence="12">
    <location>
        <begin position="254"/>
        <end position="290"/>
    </location>
</feature>
<gene>
    <name evidence="15" type="primary">SIX5</name>
</gene>
<accession>A0A6J2F1Q4</accession>
<proteinExistence type="inferred from homology"/>
<dbReference type="PROSITE" id="PS00027">
    <property type="entry name" value="HOMEOBOX_1"/>
    <property type="match status" value="1"/>
</dbReference>
<dbReference type="PANTHER" id="PTHR10390:SF40">
    <property type="entry name" value="HOMEOBOX PROTEIN SIX5"/>
    <property type="match status" value="1"/>
</dbReference>
<dbReference type="InterPro" id="IPR001356">
    <property type="entry name" value="HD"/>
</dbReference>
<dbReference type="OrthoDB" id="6159439at2759"/>
<feature type="domain" description="Homeobox" evidence="13">
    <location>
        <begin position="211"/>
        <end position="262"/>
    </location>
</feature>
<keyword evidence="7 10" id="KW-0371">Homeobox</keyword>